<accession>A0A0A9FUC9</accession>
<dbReference type="EMBL" id="GBRH01182029">
    <property type="protein sequence ID" value="JAE15867.1"/>
    <property type="molecule type" value="Transcribed_RNA"/>
</dbReference>
<protein>
    <submittedName>
        <fullName evidence="1">Uncharacterized protein</fullName>
    </submittedName>
</protein>
<name>A0A0A9FUC9_ARUDO</name>
<dbReference type="AlphaFoldDB" id="A0A0A9FUC9"/>
<evidence type="ECO:0000313" key="1">
    <source>
        <dbReference type="EMBL" id="JAE15867.1"/>
    </source>
</evidence>
<organism evidence="1">
    <name type="scientific">Arundo donax</name>
    <name type="common">Giant reed</name>
    <name type="synonym">Donax arundinaceus</name>
    <dbReference type="NCBI Taxonomy" id="35708"/>
    <lineage>
        <taxon>Eukaryota</taxon>
        <taxon>Viridiplantae</taxon>
        <taxon>Streptophyta</taxon>
        <taxon>Embryophyta</taxon>
        <taxon>Tracheophyta</taxon>
        <taxon>Spermatophyta</taxon>
        <taxon>Magnoliopsida</taxon>
        <taxon>Liliopsida</taxon>
        <taxon>Poales</taxon>
        <taxon>Poaceae</taxon>
        <taxon>PACMAD clade</taxon>
        <taxon>Arundinoideae</taxon>
        <taxon>Arundineae</taxon>
        <taxon>Arundo</taxon>
    </lineage>
</organism>
<proteinExistence type="predicted"/>
<sequence>MGFPRYLPTYTLLFASHIYCALPLCAPGLPRSALASCFHANSPSNVSGILVDPAFE</sequence>
<reference evidence="1" key="1">
    <citation type="submission" date="2014-09" db="EMBL/GenBank/DDBJ databases">
        <authorList>
            <person name="Magalhaes I.L.F."/>
            <person name="Oliveira U."/>
            <person name="Santos F.R."/>
            <person name="Vidigal T.H.D.A."/>
            <person name="Brescovit A.D."/>
            <person name="Santos A.J."/>
        </authorList>
    </citation>
    <scope>NUCLEOTIDE SEQUENCE</scope>
    <source>
        <tissue evidence="1">Shoot tissue taken approximately 20 cm above the soil surface</tissue>
    </source>
</reference>
<reference evidence="1" key="2">
    <citation type="journal article" date="2015" name="Data Brief">
        <title>Shoot transcriptome of the giant reed, Arundo donax.</title>
        <authorList>
            <person name="Barrero R.A."/>
            <person name="Guerrero F.D."/>
            <person name="Moolhuijzen P."/>
            <person name="Goolsby J.A."/>
            <person name="Tidwell J."/>
            <person name="Bellgard S.E."/>
            <person name="Bellgard M.I."/>
        </authorList>
    </citation>
    <scope>NUCLEOTIDE SEQUENCE</scope>
    <source>
        <tissue evidence="1">Shoot tissue taken approximately 20 cm above the soil surface</tissue>
    </source>
</reference>